<sequence>MEARLIQVSIFRSEGVVNSEEDGLCSINFLCCNELMDESMTLSEVGIRDGDQVQLVRSPLRCLTASLDGTVRLWHLNTKAWSFSRASAHACYNKKDF</sequence>
<evidence type="ECO:0000313" key="1">
    <source>
        <dbReference type="EMBL" id="CAK9002203.1"/>
    </source>
</evidence>
<reference evidence="1 2" key="1">
    <citation type="submission" date="2024-02" db="EMBL/GenBank/DDBJ databases">
        <authorList>
            <person name="Chen Y."/>
            <person name="Shah S."/>
            <person name="Dougan E. K."/>
            <person name="Thang M."/>
            <person name="Chan C."/>
        </authorList>
    </citation>
    <scope>NUCLEOTIDE SEQUENCE [LARGE SCALE GENOMIC DNA]</scope>
</reference>
<proteinExistence type="predicted"/>
<evidence type="ECO:0000313" key="2">
    <source>
        <dbReference type="Proteomes" id="UP001642484"/>
    </source>
</evidence>
<accession>A0ABP0IIR1</accession>
<comment type="caution">
    <text evidence="1">The sequence shown here is derived from an EMBL/GenBank/DDBJ whole genome shotgun (WGS) entry which is preliminary data.</text>
</comment>
<dbReference type="EMBL" id="CAXAMN010002947">
    <property type="protein sequence ID" value="CAK9002203.1"/>
    <property type="molecule type" value="Genomic_DNA"/>
</dbReference>
<gene>
    <name evidence="1" type="ORF">CCMP2556_LOCUS6751</name>
</gene>
<protein>
    <submittedName>
        <fullName evidence="1">Uncharacterized protein</fullName>
    </submittedName>
</protein>
<dbReference type="Proteomes" id="UP001642484">
    <property type="component" value="Unassembled WGS sequence"/>
</dbReference>
<organism evidence="1 2">
    <name type="scientific">Durusdinium trenchii</name>
    <dbReference type="NCBI Taxonomy" id="1381693"/>
    <lineage>
        <taxon>Eukaryota</taxon>
        <taxon>Sar</taxon>
        <taxon>Alveolata</taxon>
        <taxon>Dinophyceae</taxon>
        <taxon>Suessiales</taxon>
        <taxon>Symbiodiniaceae</taxon>
        <taxon>Durusdinium</taxon>
    </lineage>
</organism>
<name>A0ABP0IIR1_9DINO</name>
<keyword evidence="2" id="KW-1185">Reference proteome</keyword>